<dbReference type="Proteomes" id="UP000009138">
    <property type="component" value="Unassembled WGS sequence"/>
</dbReference>
<sequence length="287" mass="32463">MIDQTPQRPYTLAIHSPASTTQLSSFLDNLLLKLQQRAQILAQRKLSILDRSLVANTLLLGPLWHTIRVLAVPQSYLGKVRSTVIQFLARKSFPAVSFQTCQRSLIFFDTACAFSQFHLLISYLCCFLTCVQAQSSPLAVSTHCSKRWIKLITKLIGKPSIFRMVSELPLTQVCPSLLMPNQVFKASYWSGIFVKHVYEFGIACGKFRRRSPTPSGPFRSKNKNYFEQLQLCRTQETTFFQQFKCPHNSIHMISSVLPLPALTETDFDNILDSLLPDGTPIASLNTK</sequence>
<evidence type="ECO:0000313" key="2">
    <source>
        <dbReference type="Proteomes" id="UP000009138"/>
    </source>
</evidence>
<evidence type="ECO:0000313" key="1">
    <source>
        <dbReference type="EMBL" id="EIE87609.1"/>
    </source>
</evidence>
<dbReference type="EMBL" id="CH476741">
    <property type="protein sequence ID" value="EIE87609.1"/>
    <property type="molecule type" value="Genomic_DNA"/>
</dbReference>
<accession>I1CGM9</accession>
<reference evidence="1 2" key="1">
    <citation type="journal article" date="2009" name="PLoS Genet.">
        <title>Genomic analysis of the basal lineage fungus Rhizopus oryzae reveals a whole-genome duplication.</title>
        <authorList>
            <person name="Ma L.-J."/>
            <person name="Ibrahim A.S."/>
            <person name="Skory C."/>
            <person name="Grabherr M.G."/>
            <person name="Burger G."/>
            <person name="Butler M."/>
            <person name="Elias M."/>
            <person name="Idnurm A."/>
            <person name="Lang B.F."/>
            <person name="Sone T."/>
            <person name="Abe A."/>
            <person name="Calvo S.E."/>
            <person name="Corrochano L.M."/>
            <person name="Engels R."/>
            <person name="Fu J."/>
            <person name="Hansberg W."/>
            <person name="Kim J.-M."/>
            <person name="Kodira C.D."/>
            <person name="Koehrsen M.J."/>
            <person name="Liu B."/>
            <person name="Miranda-Saavedra D."/>
            <person name="O'Leary S."/>
            <person name="Ortiz-Castellanos L."/>
            <person name="Poulter R."/>
            <person name="Rodriguez-Romero J."/>
            <person name="Ruiz-Herrera J."/>
            <person name="Shen Y.-Q."/>
            <person name="Zeng Q."/>
            <person name="Galagan J."/>
            <person name="Birren B.W."/>
            <person name="Cuomo C.A."/>
            <person name="Wickes B.L."/>
        </authorList>
    </citation>
    <scope>NUCLEOTIDE SEQUENCE [LARGE SCALE GENOMIC DNA]</scope>
    <source>
        <strain evidence="2">RA 99-880 / ATCC MYA-4621 / FGSC 9543 / NRRL 43880</strain>
    </source>
</reference>
<protein>
    <submittedName>
        <fullName evidence="1">Uncharacterized protein</fullName>
    </submittedName>
</protein>
<dbReference type="GeneID" id="93619285"/>
<dbReference type="RefSeq" id="XP_067523005.1">
    <property type="nucleotide sequence ID" value="XM_067666904.1"/>
</dbReference>
<dbReference type="VEuPathDB" id="FungiDB:RO3G_12320"/>
<dbReference type="InParanoid" id="I1CGM9"/>
<name>I1CGM9_RHIO9</name>
<proteinExistence type="predicted"/>
<keyword evidence="2" id="KW-1185">Reference proteome</keyword>
<gene>
    <name evidence="1" type="ORF">RO3G_12320</name>
</gene>
<organism evidence="1 2">
    <name type="scientific">Rhizopus delemar (strain RA 99-880 / ATCC MYA-4621 / FGSC 9543 / NRRL 43880)</name>
    <name type="common">Mucormycosis agent</name>
    <name type="synonym">Rhizopus arrhizus var. delemar</name>
    <dbReference type="NCBI Taxonomy" id="246409"/>
    <lineage>
        <taxon>Eukaryota</taxon>
        <taxon>Fungi</taxon>
        <taxon>Fungi incertae sedis</taxon>
        <taxon>Mucoromycota</taxon>
        <taxon>Mucoromycotina</taxon>
        <taxon>Mucoromycetes</taxon>
        <taxon>Mucorales</taxon>
        <taxon>Mucorineae</taxon>
        <taxon>Rhizopodaceae</taxon>
        <taxon>Rhizopus</taxon>
    </lineage>
</organism>
<dbReference type="AlphaFoldDB" id="I1CGM9"/>